<dbReference type="RefSeq" id="WP_191756938.1">
    <property type="nucleotide sequence ID" value="NZ_VJXY01000006.1"/>
</dbReference>
<dbReference type="InterPro" id="IPR058624">
    <property type="entry name" value="MdtA-like_HH"/>
</dbReference>
<dbReference type="Proteomes" id="UP001165986">
    <property type="component" value="Unassembled WGS sequence"/>
</dbReference>
<dbReference type="InterPro" id="IPR014315">
    <property type="entry name" value="ABC_heterocyst_DevB"/>
</dbReference>
<comment type="subcellular location">
    <subcellularLocation>
        <location evidence="1">Cell envelope</location>
    </subcellularLocation>
</comment>
<keyword evidence="6" id="KW-1185">Reference proteome</keyword>
<evidence type="ECO:0000313" key="5">
    <source>
        <dbReference type="EMBL" id="MBD6615690.1"/>
    </source>
</evidence>
<dbReference type="NCBIfam" id="TIGR02971">
    <property type="entry name" value="heterocyst_DevB"/>
    <property type="match status" value="1"/>
</dbReference>
<dbReference type="PANTHER" id="PTHR32347:SF27">
    <property type="entry name" value="RND EFFLUX PUMP MEMBRANE FUSION PROTEIN BARREL-SANDWICH DOMAIN-CONTAINING PROTEIN"/>
    <property type="match status" value="1"/>
</dbReference>
<dbReference type="InterPro" id="IPR050465">
    <property type="entry name" value="UPF0194_transport"/>
</dbReference>
<dbReference type="AlphaFoldDB" id="A0AA40VQA0"/>
<comment type="caution">
    <text evidence="5">The sequence shown here is derived from an EMBL/GenBank/DDBJ whole genome shotgun (WGS) entry which is preliminary data.</text>
</comment>
<feature type="coiled-coil region" evidence="3">
    <location>
        <begin position="179"/>
        <end position="217"/>
    </location>
</feature>
<accession>A0AA40VQA0</accession>
<dbReference type="Gene3D" id="2.40.50.100">
    <property type="match status" value="1"/>
</dbReference>
<sequence length="393" mass="42679">MGKLQRLTIILSIVGVCTACDAIQQNSTPDTSIKVAPVASVVALGRIEPEGEVIKLSVANAEDSRINRILVKEGDFVKANQIIAILQGIDSSEAALRDALAEMQLRKAELTKVQQGEAKKAQLRVQEAAIARLESQVGTEVKQGKAAISSAEAALYEAQLTFERRQTLAAQGAISRADKDVAQRELATAQATLDERKADLEQTTQTLSAEIIQEKERLAELLEVRPVDIKIAQLQFEKARIAVEQRKADLENTKVRAPIAGQILRINTRIGEQVNTAQGIVELARTNHMFAIAEISETDIGKVRPGQRATITSEYGGFPNEIRGAVEHIGLQIGRKSLQDAAAANSPTTDQNARIVAVKVRIDKQDSPKVAGLTNMQVRVKLNLQQNQLSANK</sequence>
<proteinExistence type="predicted"/>
<keyword evidence="2 3" id="KW-0175">Coiled coil</keyword>
<protein>
    <submittedName>
        <fullName evidence="5">HlyD family efflux transporter periplasmic adaptor subunit</fullName>
    </submittedName>
</protein>
<evidence type="ECO:0000256" key="2">
    <source>
        <dbReference type="ARBA" id="ARBA00023054"/>
    </source>
</evidence>
<organism evidence="5 6">
    <name type="scientific">Komarekiella delphini-convector SJRDD-AB1</name>
    <dbReference type="NCBI Taxonomy" id="2593771"/>
    <lineage>
        <taxon>Bacteria</taxon>
        <taxon>Bacillati</taxon>
        <taxon>Cyanobacteriota</taxon>
        <taxon>Cyanophyceae</taxon>
        <taxon>Nostocales</taxon>
        <taxon>Nostocaceae</taxon>
        <taxon>Komarekiella</taxon>
        <taxon>Komarekiella delphini-convector</taxon>
    </lineage>
</organism>
<feature type="domain" description="Multidrug resistance protein MdtA-like alpha-helical hairpin" evidence="4">
    <location>
        <begin position="142"/>
        <end position="204"/>
    </location>
</feature>
<dbReference type="Gene3D" id="2.40.30.170">
    <property type="match status" value="1"/>
</dbReference>
<evidence type="ECO:0000313" key="6">
    <source>
        <dbReference type="Proteomes" id="UP001165986"/>
    </source>
</evidence>
<dbReference type="Pfam" id="PF25876">
    <property type="entry name" value="HH_MFP_RND"/>
    <property type="match status" value="1"/>
</dbReference>
<dbReference type="SUPFAM" id="SSF111369">
    <property type="entry name" value="HlyD-like secretion proteins"/>
    <property type="match status" value="2"/>
</dbReference>
<dbReference type="EMBL" id="VJXY01000006">
    <property type="protein sequence ID" value="MBD6615690.1"/>
    <property type="molecule type" value="Genomic_DNA"/>
</dbReference>
<dbReference type="PANTHER" id="PTHR32347">
    <property type="entry name" value="EFFLUX SYSTEM COMPONENT YKNX-RELATED"/>
    <property type="match status" value="1"/>
</dbReference>
<evidence type="ECO:0000256" key="3">
    <source>
        <dbReference type="SAM" id="Coils"/>
    </source>
</evidence>
<evidence type="ECO:0000259" key="4">
    <source>
        <dbReference type="Pfam" id="PF25876"/>
    </source>
</evidence>
<reference evidence="5" key="1">
    <citation type="submission" date="2019-07" db="EMBL/GenBank/DDBJ databases">
        <title>Toxilogical consequences of a new and cryptic species of cyanobacteria (Komarekiella delphini-convector) recovered from the epidermis of a bottlenose dolphin and 1500 ft. in the air.</title>
        <authorList>
            <person name="Brown A.O."/>
            <person name="Dvorak P."/>
            <person name="Villanueva C.D."/>
            <person name="Foss A.J."/>
            <person name="Garvey A.D."/>
            <person name="Gibson Q.A."/>
            <person name="Johansen J.R."/>
            <person name="Casamatta D.A."/>
        </authorList>
    </citation>
    <scope>NUCLEOTIDE SEQUENCE</scope>
    <source>
        <strain evidence="5">SJRDD-AB1</strain>
    </source>
</reference>
<gene>
    <name evidence="5" type="ORF">FNW02_07540</name>
</gene>
<dbReference type="GO" id="GO:0030313">
    <property type="term" value="C:cell envelope"/>
    <property type="evidence" value="ECO:0007669"/>
    <property type="project" value="UniProtKB-SubCell"/>
</dbReference>
<name>A0AA40VQA0_9NOST</name>
<dbReference type="Gene3D" id="1.10.287.470">
    <property type="entry name" value="Helix hairpin bin"/>
    <property type="match status" value="1"/>
</dbReference>
<evidence type="ECO:0000256" key="1">
    <source>
        <dbReference type="ARBA" id="ARBA00004196"/>
    </source>
</evidence>